<dbReference type="PANTHER" id="PTHR10773:SF19">
    <property type="match status" value="1"/>
</dbReference>
<gene>
    <name evidence="1" type="ORF">SNE40_013148</name>
</gene>
<sequence length="143" mass="17362">MSRLYCGKCRQEQKQPVMIHTYRNIFNDEFNLAFRVPKKDRCDRCEEYNMKPKNDEVNGELREEYPSHFQSKVATKLEHDRGREDKDKLVCFDLENVLSCPQANISSFFYRRKLPIVRWTHRGTVSFEMRHRQEEVRMKFHAL</sequence>
<dbReference type="Proteomes" id="UP001347796">
    <property type="component" value="Unassembled WGS sequence"/>
</dbReference>
<proteinExistence type="predicted"/>
<evidence type="ECO:0000313" key="1">
    <source>
        <dbReference type="EMBL" id="KAK6178351.1"/>
    </source>
</evidence>
<dbReference type="AlphaFoldDB" id="A0AAN8JHK2"/>
<reference evidence="1 2" key="1">
    <citation type="submission" date="2024-01" db="EMBL/GenBank/DDBJ databases">
        <title>The genome of the rayed Mediterranean limpet Patella caerulea (Linnaeus, 1758).</title>
        <authorList>
            <person name="Anh-Thu Weber A."/>
            <person name="Halstead-Nussloch G."/>
        </authorList>
    </citation>
    <scope>NUCLEOTIDE SEQUENCE [LARGE SCALE GENOMIC DNA]</scope>
    <source>
        <strain evidence="1">AATW-2023a</strain>
        <tissue evidence="1">Whole specimen</tissue>
    </source>
</reference>
<keyword evidence="2" id="KW-1185">Reference proteome</keyword>
<accession>A0AAN8JHK2</accession>
<name>A0AAN8JHK2_PATCE</name>
<dbReference type="EMBL" id="JAZGQO010000009">
    <property type="protein sequence ID" value="KAK6178351.1"/>
    <property type="molecule type" value="Genomic_DNA"/>
</dbReference>
<dbReference type="PANTHER" id="PTHR10773">
    <property type="entry name" value="DNA-DIRECTED RNA POLYMERASES I, II, AND III SUBUNIT RPABC2"/>
    <property type="match status" value="1"/>
</dbReference>
<protein>
    <submittedName>
        <fullName evidence="1">Uncharacterized protein</fullName>
    </submittedName>
</protein>
<organism evidence="1 2">
    <name type="scientific">Patella caerulea</name>
    <name type="common">Rayed Mediterranean limpet</name>
    <dbReference type="NCBI Taxonomy" id="87958"/>
    <lineage>
        <taxon>Eukaryota</taxon>
        <taxon>Metazoa</taxon>
        <taxon>Spiralia</taxon>
        <taxon>Lophotrochozoa</taxon>
        <taxon>Mollusca</taxon>
        <taxon>Gastropoda</taxon>
        <taxon>Patellogastropoda</taxon>
        <taxon>Patelloidea</taxon>
        <taxon>Patellidae</taxon>
        <taxon>Patella</taxon>
    </lineage>
</organism>
<comment type="caution">
    <text evidence="1">The sequence shown here is derived from an EMBL/GenBank/DDBJ whole genome shotgun (WGS) entry which is preliminary data.</text>
</comment>
<evidence type="ECO:0000313" key="2">
    <source>
        <dbReference type="Proteomes" id="UP001347796"/>
    </source>
</evidence>